<dbReference type="InterPro" id="IPR036895">
    <property type="entry name" value="Uracil-DNA_glycosylase-like_sf"/>
</dbReference>
<sequence>MSVLSLMSEDAKKFIKGKSFITKIVTSGSWIDHGDKSKGWVQFTPSFIFIIGFTNKPVVFISVGDDEHNKYKNLHIDEPSPLKIVEYFTELVCSMFPSLHWKQQRELLLDIGKKVKEKYSDFNSDVFLQKSKTDEVRITIELSGESEVFTDVQVIEDCIEKERHISTD</sequence>
<evidence type="ECO:0000313" key="2">
    <source>
        <dbReference type="Proteomes" id="UP000480185"/>
    </source>
</evidence>
<protein>
    <submittedName>
        <fullName evidence="1">Uncharacterized protein</fullName>
    </submittedName>
</protein>
<comment type="caution">
    <text evidence="1">The sequence shown here is derived from an EMBL/GenBank/DDBJ whole genome shotgun (WGS) entry which is preliminary data.</text>
</comment>
<dbReference type="SUPFAM" id="SSF52141">
    <property type="entry name" value="Uracil-DNA glycosylase-like"/>
    <property type="match status" value="1"/>
</dbReference>
<dbReference type="RefSeq" id="WP_153728622.1">
    <property type="nucleotide sequence ID" value="NZ_WJNH01000006.1"/>
</dbReference>
<gene>
    <name evidence="1" type="ORF">GH754_10345</name>
</gene>
<proteinExistence type="predicted"/>
<accession>A0A6G1X757</accession>
<organism evidence="1 2">
    <name type="scientific">Salinibacillus xinjiangensis</name>
    <dbReference type="NCBI Taxonomy" id="1229268"/>
    <lineage>
        <taxon>Bacteria</taxon>
        <taxon>Bacillati</taxon>
        <taxon>Bacillota</taxon>
        <taxon>Bacilli</taxon>
        <taxon>Bacillales</taxon>
        <taxon>Bacillaceae</taxon>
        <taxon>Salinibacillus</taxon>
    </lineage>
</organism>
<dbReference type="Proteomes" id="UP000480185">
    <property type="component" value="Unassembled WGS sequence"/>
</dbReference>
<name>A0A6G1X757_9BACI</name>
<dbReference type="EMBL" id="WJNH01000006">
    <property type="protein sequence ID" value="MRG86710.1"/>
    <property type="molecule type" value="Genomic_DNA"/>
</dbReference>
<dbReference type="AlphaFoldDB" id="A0A6G1X757"/>
<reference evidence="1 2" key="1">
    <citation type="submission" date="2019-11" db="EMBL/GenBank/DDBJ databases">
        <authorList>
            <person name="Li J."/>
        </authorList>
    </citation>
    <scope>NUCLEOTIDE SEQUENCE [LARGE SCALE GENOMIC DNA]</scope>
    <source>
        <strain evidence="1 2">J4</strain>
    </source>
</reference>
<keyword evidence="2" id="KW-1185">Reference proteome</keyword>
<dbReference type="OrthoDB" id="9949997at2"/>
<evidence type="ECO:0000313" key="1">
    <source>
        <dbReference type="EMBL" id="MRG86710.1"/>
    </source>
</evidence>